<gene>
    <name evidence="1" type="ORF">GCL60_04685</name>
</gene>
<dbReference type="Proteomes" id="UP000437748">
    <property type="component" value="Unassembled WGS sequence"/>
</dbReference>
<evidence type="ECO:0000313" key="1">
    <source>
        <dbReference type="EMBL" id="KAB8039557.1"/>
    </source>
</evidence>
<dbReference type="AlphaFoldDB" id="A0A6N6VVX3"/>
<sequence>MNDIYTDFIIDYAKNKDNYGKYKIIIYELQSLSCSDLGSFHNFVDSTAIELLYQNNSALRLADCPKNFEYNGSIKYRNFLNSIDLNFLFKNKDKLEEKHIKYIKYLIADNKRKKDLIPLGINGIYESDSFICSILESKIKQRLILNTDKELQNYIPNVYLFHKDELSENNIKNLENRIRSHFGNYTEIIIKQEGNRGSGNHFITLYPNAKIFNEDMIKSLIHKSYLDSGLIMIEEISKIATLSKNNKNYASTYRAAAVYHKNNFFNAINIFREKSPKNELDSHKSNTIDIFSLKNPISILRKPNEKNIENIINDLNSEKKYNYYESEIEKDKAYRNLNLMKCKPELYNIFKKIGDYLIYIHNDKIINDIYNKYLKNNEIQIGKIFFSSELAKTSCLNILNSLILDRKKFVYAEFQRTNKIQSLINKNNFSFSNYLFYSKLKIH</sequence>
<dbReference type="EMBL" id="WFLM01000002">
    <property type="protein sequence ID" value="KAB8039557.1"/>
    <property type="molecule type" value="Genomic_DNA"/>
</dbReference>
<proteinExistence type="predicted"/>
<organism evidence="1 2">
    <name type="scientific">Silvanigrella paludirubra</name>
    <dbReference type="NCBI Taxonomy" id="2499159"/>
    <lineage>
        <taxon>Bacteria</taxon>
        <taxon>Pseudomonadati</taxon>
        <taxon>Bdellovibrionota</taxon>
        <taxon>Oligoflexia</taxon>
        <taxon>Silvanigrellales</taxon>
        <taxon>Silvanigrellaceae</taxon>
        <taxon>Silvanigrella</taxon>
    </lineage>
</organism>
<evidence type="ECO:0000313" key="2">
    <source>
        <dbReference type="Proteomes" id="UP000437748"/>
    </source>
</evidence>
<reference evidence="1 2" key="1">
    <citation type="submission" date="2019-10" db="EMBL/GenBank/DDBJ databases">
        <title>New species of Slilvanegrellaceae.</title>
        <authorList>
            <person name="Pitt A."/>
            <person name="Hahn M.W."/>
        </authorList>
    </citation>
    <scope>NUCLEOTIDE SEQUENCE [LARGE SCALE GENOMIC DNA]</scope>
    <source>
        <strain evidence="1 2">SP-Ram-0.45-NSY-1</strain>
    </source>
</reference>
<comment type="caution">
    <text evidence="1">The sequence shown here is derived from an EMBL/GenBank/DDBJ whole genome shotgun (WGS) entry which is preliminary data.</text>
</comment>
<dbReference type="RefSeq" id="WP_153418824.1">
    <property type="nucleotide sequence ID" value="NZ_WFLM01000002.1"/>
</dbReference>
<accession>A0A6N6VVX3</accession>
<protein>
    <submittedName>
        <fullName evidence="1">Uncharacterized protein</fullName>
    </submittedName>
</protein>
<keyword evidence="2" id="KW-1185">Reference proteome</keyword>
<name>A0A6N6VVX3_9BACT</name>